<name>A0A3P7IS50_STRVU</name>
<reference evidence="1 2" key="1">
    <citation type="submission" date="2018-11" db="EMBL/GenBank/DDBJ databases">
        <authorList>
            <consortium name="Pathogen Informatics"/>
        </authorList>
    </citation>
    <scope>NUCLEOTIDE SEQUENCE [LARGE SCALE GENOMIC DNA]</scope>
</reference>
<dbReference type="OrthoDB" id="6132182at2759"/>
<keyword evidence="2" id="KW-1185">Reference proteome</keyword>
<dbReference type="AlphaFoldDB" id="A0A3P7IS50"/>
<dbReference type="SUPFAM" id="SSF53300">
    <property type="entry name" value="vWA-like"/>
    <property type="match status" value="1"/>
</dbReference>
<dbReference type="InterPro" id="IPR036465">
    <property type="entry name" value="vWFA_dom_sf"/>
</dbReference>
<proteinExistence type="predicted"/>
<gene>
    <name evidence="1" type="ORF">SVUK_LOCUS4877</name>
</gene>
<protein>
    <submittedName>
        <fullName evidence="1">Uncharacterized protein</fullName>
    </submittedName>
</protein>
<evidence type="ECO:0000313" key="2">
    <source>
        <dbReference type="Proteomes" id="UP000270094"/>
    </source>
</evidence>
<evidence type="ECO:0000313" key="1">
    <source>
        <dbReference type="EMBL" id="VDM69879.1"/>
    </source>
</evidence>
<dbReference type="EMBL" id="UYYB01013890">
    <property type="protein sequence ID" value="VDM69879.1"/>
    <property type="molecule type" value="Genomic_DNA"/>
</dbReference>
<organism evidence="1 2">
    <name type="scientific">Strongylus vulgaris</name>
    <name type="common">Blood worm</name>
    <dbReference type="NCBI Taxonomy" id="40348"/>
    <lineage>
        <taxon>Eukaryota</taxon>
        <taxon>Metazoa</taxon>
        <taxon>Ecdysozoa</taxon>
        <taxon>Nematoda</taxon>
        <taxon>Chromadorea</taxon>
        <taxon>Rhabditida</taxon>
        <taxon>Rhabditina</taxon>
        <taxon>Rhabditomorpha</taxon>
        <taxon>Strongyloidea</taxon>
        <taxon>Strongylidae</taxon>
        <taxon>Strongylus</taxon>
    </lineage>
</organism>
<dbReference type="Proteomes" id="UP000270094">
    <property type="component" value="Unassembled WGS sequence"/>
</dbReference>
<sequence length="46" mass="5391">MQMKMLDKIANMMEIGKNESQIAVLQYAGYTRLEFGFNENQVRSFD</sequence>
<accession>A0A3P7IS50</accession>